<dbReference type="SUPFAM" id="SSF49777">
    <property type="entry name" value="PEBP-like"/>
    <property type="match status" value="1"/>
</dbReference>
<dbReference type="Pfam" id="PF01161">
    <property type="entry name" value="PBP"/>
    <property type="match status" value="1"/>
</dbReference>
<protein>
    <recommendedName>
        <fullName evidence="5">Phosphatidylethanolamine-binding protein</fullName>
    </recommendedName>
</protein>
<sequence>MFWPTQSTSASLATAPPRTYRRLQKRSQTNSSRFIAAQMPPRNQIPMLPSPRVGLLAAAASCALAFTPRGFSPAATAPLTVIYSQSIPAARDGALSQGATARPPILATDKLLLGRSYAVIMVDLDVPTENQPQTTTLLHWMQTDLVPSPTRTVLNTTLGRTDVFLLENRRNVIAAAPYIGPSPPARVPLSHRYTQLLIDTSNTSMAQIAKLSQAALKRANFDTNAVLESAGITKFQIVAGNFFNVTNPGPAQTGPLPPNPATPPSGGPSAPAAPPAAPRTGGTPAIPGNATSPARGPGASGTPGIKPPFECRQFNSTGYFTVAGASTFVRGLMLSEKTNGKYGPEALVRPPDSRLNSDEAPSGAPAVPAPAPVPGVPGSPLAPSNPVGTVTPPLATPGLGGGFPVPIVSGGSRVSAGPVVVAVAVAAAVLWTS</sequence>
<dbReference type="EMBL" id="GL876971">
    <property type="protein sequence ID" value="KLU88349.1"/>
    <property type="molecule type" value="Genomic_DNA"/>
</dbReference>
<dbReference type="InterPro" id="IPR036610">
    <property type="entry name" value="PEBP-like_sf"/>
</dbReference>
<feature type="compositionally biased region" description="Low complexity" evidence="1">
    <location>
        <begin position="278"/>
        <end position="288"/>
    </location>
</feature>
<dbReference type="eggNOG" id="ENOG502QPQC">
    <property type="taxonomic scope" value="Eukaryota"/>
</dbReference>
<feature type="region of interest" description="Disordered" evidence="1">
    <location>
        <begin position="1"/>
        <end position="30"/>
    </location>
</feature>
<dbReference type="EMBL" id="ADBL01001774">
    <property type="status" value="NOT_ANNOTATED_CDS"/>
    <property type="molecule type" value="Genomic_DNA"/>
</dbReference>
<dbReference type="GO" id="GO:0005543">
    <property type="term" value="F:phospholipid binding"/>
    <property type="evidence" value="ECO:0007669"/>
    <property type="project" value="TreeGrafter"/>
</dbReference>
<name>A0A0C4E4E3_MAGP6</name>
<dbReference type="GO" id="GO:0030162">
    <property type="term" value="P:regulation of proteolysis"/>
    <property type="evidence" value="ECO:0007669"/>
    <property type="project" value="TreeGrafter"/>
</dbReference>
<dbReference type="Proteomes" id="UP000011715">
    <property type="component" value="Unassembled WGS sequence"/>
</dbReference>
<feature type="compositionally biased region" description="Polar residues" evidence="1">
    <location>
        <begin position="1"/>
        <end position="12"/>
    </location>
</feature>
<accession>A0A0C4E4E3</accession>
<evidence type="ECO:0000313" key="2">
    <source>
        <dbReference type="EMBL" id="KLU88349.1"/>
    </source>
</evidence>
<dbReference type="GO" id="GO:0030414">
    <property type="term" value="F:peptidase inhibitor activity"/>
    <property type="evidence" value="ECO:0007669"/>
    <property type="project" value="TreeGrafter"/>
</dbReference>
<dbReference type="PANTHER" id="PTHR11362:SF141">
    <property type="entry name" value="PHOSPHATIDYLETHANOLAMINE-BINDING PROTEIN"/>
    <property type="match status" value="1"/>
</dbReference>
<reference evidence="3" key="4">
    <citation type="journal article" date="2015" name="G3 (Bethesda)">
        <title>Genome sequences of three phytopathogenic species of the Magnaporthaceae family of fungi.</title>
        <authorList>
            <person name="Okagaki L.H."/>
            <person name="Nunes C.C."/>
            <person name="Sailsbery J."/>
            <person name="Clay B."/>
            <person name="Brown D."/>
            <person name="John T."/>
            <person name="Oh Y."/>
            <person name="Young N."/>
            <person name="Fitzgerald M."/>
            <person name="Haas B.J."/>
            <person name="Zeng Q."/>
            <person name="Young S."/>
            <person name="Adiconis X."/>
            <person name="Fan L."/>
            <person name="Levin J.Z."/>
            <person name="Mitchell T.K."/>
            <person name="Okubara P.A."/>
            <person name="Farman M.L."/>
            <person name="Kohn L.M."/>
            <person name="Birren B."/>
            <person name="Ma L.-J."/>
            <person name="Dean R.A."/>
        </authorList>
    </citation>
    <scope>NUCLEOTIDE SEQUENCE</scope>
    <source>
        <strain evidence="3">ATCC 64411 / 73-15</strain>
    </source>
</reference>
<dbReference type="STRING" id="644358.A0A0C4E4E3"/>
<reference evidence="3" key="5">
    <citation type="submission" date="2015-06" db="UniProtKB">
        <authorList>
            <consortium name="EnsemblFungi"/>
        </authorList>
    </citation>
    <scope>IDENTIFICATION</scope>
    <source>
        <strain evidence="3">ATCC 64411</strain>
    </source>
</reference>
<dbReference type="OrthoDB" id="2506647at2759"/>
<dbReference type="PANTHER" id="PTHR11362">
    <property type="entry name" value="PHOSPHATIDYLETHANOLAMINE-BINDING PROTEIN"/>
    <property type="match status" value="1"/>
</dbReference>
<dbReference type="GO" id="GO:0046578">
    <property type="term" value="P:regulation of Ras protein signal transduction"/>
    <property type="evidence" value="ECO:0007669"/>
    <property type="project" value="TreeGrafter"/>
</dbReference>
<organism evidence="3 4">
    <name type="scientific">Magnaporthiopsis poae (strain ATCC 64411 / 73-15)</name>
    <name type="common">Kentucky bluegrass fungus</name>
    <name type="synonym">Magnaporthe poae</name>
    <dbReference type="NCBI Taxonomy" id="644358"/>
    <lineage>
        <taxon>Eukaryota</taxon>
        <taxon>Fungi</taxon>
        <taxon>Dikarya</taxon>
        <taxon>Ascomycota</taxon>
        <taxon>Pezizomycotina</taxon>
        <taxon>Sordariomycetes</taxon>
        <taxon>Sordariomycetidae</taxon>
        <taxon>Magnaporthales</taxon>
        <taxon>Magnaporthaceae</taxon>
        <taxon>Magnaporthiopsis</taxon>
    </lineage>
</organism>
<feature type="compositionally biased region" description="Pro residues" evidence="1">
    <location>
        <begin position="255"/>
        <end position="277"/>
    </location>
</feature>
<evidence type="ECO:0000256" key="1">
    <source>
        <dbReference type="SAM" id="MobiDB-lite"/>
    </source>
</evidence>
<proteinExistence type="predicted"/>
<dbReference type="CDD" id="cd00866">
    <property type="entry name" value="PEBP_euk"/>
    <property type="match status" value="1"/>
</dbReference>
<evidence type="ECO:0000313" key="3">
    <source>
        <dbReference type="EnsemblFungi" id="MAPG_07336T0"/>
    </source>
</evidence>
<dbReference type="InterPro" id="IPR035810">
    <property type="entry name" value="PEBP_euk"/>
</dbReference>
<feature type="region of interest" description="Disordered" evidence="1">
    <location>
        <begin position="343"/>
        <end position="371"/>
    </location>
</feature>
<feature type="region of interest" description="Disordered" evidence="1">
    <location>
        <begin position="248"/>
        <end position="309"/>
    </location>
</feature>
<keyword evidence="4" id="KW-1185">Reference proteome</keyword>
<reference evidence="4" key="1">
    <citation type="submission" date="2010-05" db="EMBL/GenBank/DDBJ databases">
        <title>The genome sequence of Magnaporthe poae strain ATCC 64411.</title>
        <authorList>
            <person name="Ma L.-J."/>
            <person name="Dead R."/>
            <person name="Young S."/>
            <person name="Zeng Q."/>
            <person name="Koehrsen M."/>
            <person name="Alvarado L."/>
            <person name="Berlin A."/>
            <person name="Chapman S.B."/>
            <person name="Chen Z."/>
            <person name="Freedman E."/>
            <person name="Gellesch M."/>
            <person name="Goldberg J."/>
            <person name="Griggs A."/>
            <person name="Gujja S."/>
            <person name="Heilman E.R."/>
            <person name="Heiman D."/>
            <person name="Hepburn T."/>
            <person name="Howarth C."/>
            <person name="Jen D."/>
            <person name="Larson L."/>
            <person name="Mehta T."/>
            <person name="Neiman D."/>
            <person name="Pearson M."/>
            <person name="Roberts A."/>
            <person name="Saif S."/>
            <person name="Shea T."/>
            <person name="Shenoy N."/>
            <person name="Sisk P."/>
            <person name="Stolte C."/>
            <person name="Sykes S."/>
            <person name="Walk T."/>
            <person name="White J."/>
            <person name="Yandava C."/>
            <person name="Haas B."/>
            <person name="Nusbaum C."/>
            <person name="Birren B."/>
        </authorList>
    </citation>
    <scope>NUCLEOTIDE SEQUENCE [LARGE SCALE GENOMIC DNA]</scope>
    <source>
        <strain evidence="4">ATCC 64411 / 73-15</strain>
    </source>
</reference>
<reference evidence="2" key="3">
    <citation type="submission" date="2011-03" db="EMBL/GenBank/DDBJ databases">
        <title>Annotation of Magnaporthe poae ATCC 64411.</title>
        <authorList>
            <person name="Ma L.-J."/>
            <person name="Dead R."/>
            <person name="Young S.K."/>
            <person name="Zeng Q."/>
            <person name="Gargeya S."/>
            <person name="Fitzgerald M."/>
            <person name="Haas B."/>
            <person name="Abouelleil A."/>
            <person name="Alvarado L."/>
            <person name="Arachchi H.M."/>
            <person name="Berlin A."/>
            <person name="Brown A."/>
            <person name="Chapman S.B."/>
            <person name="Chen Z."/>
            <person name="Dunbar C."/>
            <person name="Freedman E."/>
            <person name="Gearin G."/>
            <person name="Gellesch M."/>
            <person name="Goldberg J."/>
            <person name="Griggs A."/>
            <person name="Gujja S."/>
            <person name="Heiman D."/>
            <person name="Howarth C."/>
            <person name="Larson L."/>
            <person name="Lui A."/>
            <person name="MacDonald P.J.P."/>
            <person name="Mehta T."/>
            <person name="Montmayeur A."/>
            <person name="Murphy C."/>
            <person name="Neiman D."/>
            <person name="Pearson M."/>
            <person name="Priest M."/>
            <person name="Roberts A."/>
            <person name="Saif S."/>
            <person name="Shea T."/>
            <person name="Shenoy N."/>
            <person name="Sisk P."/>
            <person name="Stolte C."/>
            <person name="Sykes S."/>
            <person name="Yandava C."/>
            <person name="Wortman J."/>
            <person name="Nusbaum C."/>
            <person name="Birren B."/>
        </authorList>
    </citation>
    <scope>NUCLEOTIDE SEQUENCE</scope>
    <source>
        <strain evidence="2">ATCC 64411</strain>
    </source>
</reference>
<dbReference type="InterPro" id="IPR008914">
    <property type="entry name" value="PEBP"/>
</dbReference>
<evidence type="ECO:0000313" key="4">
    <source>
        <dbReference type="Proteomes" id="UP000011715"/>
    </source>
</evidence>
<evidence type="ECO:0008006" key="5">
    <source>
        <dbReference type="Google" id="ProtNLM"/>
    </source>
</evidence>
<dbReference type="EnsemblFungi" id="MAPG_07336T0">
    <property type="protein sequence ID" value="MAPG_07336T0"/>
    <property type="gene ID" value="MAPG_07336"/>
</dbReference>
<dbReference type="AlphaFoldDB" id="A0A0C4E4E3"/>
<gene>
    <name evidence="2" type="ORF">MAPG_07336</name>
</gene>
<dbReference type="VEuPathDB" id="FungiDB:MAPG_07336"/>
<reference evidence="2" key="2">
    <citation type="submission" date="2010-05" db="EMBL/GenBank/DDBJ databases">
        <title>The Genome Sequence of Magnaporthe poae strain ATCC 64411.</title>
        <authorList>
            <consortium name="The Broad Institute Genome Sequencing Platform"/>
            <consortium name="Broad Institute Genome Sequencing Center for Infectious Disease"/>
            <person name="Ma L.-J."/>
            <person name="Dead R."/>
            <person name="Young S."/>
            <person name="Zeng Q."/>
            <person name="Koehrsen M."/>
            <person name="Alvarado L."/>
            <person name="Berlin A."/>
            <person name="Chapman S.B."/>
            <person name="Chen Z."/>
            <person name="Freedman E."/>
            <person name="Gellesch M."/>
            <person name="Goldberg J."/>
            <person name="Griggs A."/>
            <person name="Gujja S."/>
            <person name="Heilman E.R."/>
            <person name="Heiman D."/>
            <person name="Hepburn T."/>
            <person name="Howarth C."/>
            <person name="Jen D."/>
            <person name="Larson L."/>
            <person name="Mehta T."/>
            <person name="Neiman D."/>
            <person name="Pearson M."/>
            <person name="Roberts A."/>
            <person name="Saif S."/>
            <person name="Shea T."/>
            <person name="Shenoy N."/>
            <person name="Sisk P."/>
            <person name="Stolte C."/>
            <person name="Sykes S."/>
            <person name="Walk T."/>
            <person name="White J."/>
            <person name="Yandava C."/>
            <person name="Haas B."/>
            <person name="Nusbaum C."/>
            <person name="Birren B."/>
        </authorList>
    </citation>
    <scope>NUCLEOTIDE SEQUENCE</scope>
    <source>
        <strain evidence="2">ATCC 64411</strain>
    </source>
</reference>
<dbReference type="Gene3D" id="3.90.280.10">
    <property type="entry name" value="PEBP-like"/>
    <property type="match status" value="1"/>
</dbReference>